<proteinExistence type="predicted"/>
<dbReference type="Proteomes" id="UP001224775">
    <property type="component" value="Unassembled WGS sequence"/>
</dbReference>
<feature type="region of interest" description="Disordered" evidence="1">
    <location>
        <begin position="18"/>
        <end position="38"/>
    </location>
</feature>
<evidence type="ECO:0000256" key="1">
    <source>
        <dbReference type="SAM" id="MobiDB-lite"/>
    </source>
</evidence>
<dbReference type="EMBL" id="JATAAI010000001">
    <property type="protein sequence ID" value="KAK1748332.1"/>
    <property type="molecule type" value="Genomic_DNA"/>
</dbReference>
<reference evidence="2" key="1">
    <citation type="submission" date="2023-06" db="EMBL/GenBank/DDBJ databases">
        <title>Survivors Of The Sea: Transcriptome response of Skeletonema marinoi to long-term dormancy.</title>
        <authorList>
            <person name="Pinder M.I.M."/>
            <person name="Kourtchenko O."/>
            <person name="Robertson E.K."/>
            <person name="Larsson T."/>
            <person name="Maumus F."/>
            <person name="Osuna-Cruz C.M."/>
            <person name="Vancaester E."/>
            <person name="Stenow R."/>
            <person name="Vandepoele K."/>
            <person name="Ploug H."/>
            <person name="Bruchert V."/>
            <person name="Godhe A."/>
            <person name="Topel M."/>
        </authorList>
    </citation>
    <scope>NUCLEOTIDE SEQUENCE</scope>
    <source>
        <strain evidence="2">R05AC</strain>
    </source>
</reference>
<comment type="caution">
    <text evidence="2">The sequence shown here is derived from an EMBL/GenBank/DDBJ whole genome shotgun (WGS) entry which is preliminary data.</text>
</comment>
<keyword evidence="3" id="KW-1185">Reference proteome</keyword>
<evidence type="ECO:0000313" key="2">
    <source>
        <dbReference type="EMBL" id="KAK1748332.1"/>
    </source>
</evidence>
<protein>
    <submittedName>
        <fullName evidence="2">Uncharacterized protein</fullName>
    </submittedName>
</protein>
<accession>A0AAD9DID9</accession>
<gene>
    <name evidence="2" type="ORF">QTG54_000271</name>
</gene>
<evidence type="ECO:0000313" key="3">
    <source>
        <dbReference type="Proteomes" id="UP001224775"/>
    </source>
</evidence>
<name>A0AAD9DID9_9STRA</name>
<sequence>MSVITGQYKQQQEDLAAITGHGRSHSHSKSGKSASVSVHSKSGKSASVSVCLSEHEPVDEGGLDFYKCEQKVVECGDIFTDEEIVLTHDVFCANNYWNATHEEKEELDRVNAAITLSGPSASIDCNGYSVRQIYTTPVSPPKYARDCIVSLLGDISDPFEPSPTRSYMRGFCSNYYQAGILLADGAKAINCKAEEF</sequence>
<organism evidence="2 3">
    <name type="scientific">Skeletonema marinoi</name>
    <dbReference type="NCBI Taxonomy" id="267567"/>
    <lineage>
        <taxon>Eukaryota</taxon>
        <taxon>Sar</taxon>
        <taxon>Stramenopiles</taxon>
        <taxon>Ochrophyta</taxon>
        <taxon>Bacillariophyta</taxon>
        <taxon>Coscinodiscophyceae</taxon>
        <taxon>Thalassiosirophycidae</taxon>
        <taxon>Thalassiosirales</taxon>
        <taxon>Skeletonemataceae</taxon>
        <taxon>Skeletonema</taxon>
        <taxon>Skeletonema marinoi-dohrnii complex</taxon>
    </lineage>
</organism>
<dbReference type="AlphaFoldDB" id="A0AAD9DID9"/>